<keyword evidence="1" id="KW-1133">Transmembrane helix</keyword>
<dbReference type="RefSeq" id="WP_233734440.1">
    <property type="nucleotide sequence ID" value="NZ_JAJVCN010000005.1"/>
</dbReference>
<evidence type="ECO:0000313" key="2">
    <source>
        <dbReference type="EMBL" id="MCE7011686.1"/>
    </source>
</evidence>
<keyword evidence="3" id="KW-1185">Reference proteome</keyword>
<dbReference type="Proteomes" id="UP001521150">
    <property type="component" value="Unassembled WGS sequence"/>
</dbReference>
<sequence>MRSQRIYGNSSSGRRALALLLRLGMFIILIAVVAHWPFQSLVVYFGIVVLVSIGAVVEIWEHRRATRGLKFVITLPPDEYVDHDVTGSR</sequence>
<organism evidence="2 3">
    <name type="scientific">Kibdelosporangium philippinense</name>
    <dbReference type="NCBI Taxonomy" id="211113"/>
    <lineage>
        <taxon>Bacteria</taxon>
        <taxon>Bacillati</taxon>
        <taxon>Actinomycetota</taxon>
        <taxon>Actinomycetes</taxon>
        <taxon>Pseudonocardiales</taxon>
        <taxon>Pseudonocardiaceae</taxon>
        <taxon>Kibdelosporangium</taxon>
    </lineage>
</organism>
<keyword evidence="1" id="KW-0812">Transmembrane</keyword>
<name>A0ABS8ZVF9_9PSEU</name>
<protein>
    <submittedName>
        <fullName evidence="2">Uncharacterized protein</fullName>
    </submittedName>
</protein>
<keyword evidence="1" id="KW-0472">Membrane</keyword>
<feature type="transmembrane region" description="Helical" evidence="1">
    <location>
        <begin position="16"/>
        <end position="36"/>
    </location>
</feature>
<evidence type="ECO:0000313" key="3">
    <source>
        <dbReference type="Proteomes" id="UP001521150"/>
    </source>
</evidence>
<reference evidence="2 3" key="1">
    <citation type="submission" date="2021-12" db="EMBL/GenBank/DDBJ databases">
        <title>Genome sequence of Kibdelosporangium philippinense ATCC 49844.</title>
        <authorList>
            <person name="Fedorov E.A."/>
            <person name="Omeragic M."/>
            <person name="Shalygina K.F."/>
            <person name="Maclea K.S."/>
        </authorList>
    </citation>
    <scope>NUCLEOTIDE SEQUENCE [LARGE SCALE GENOMIC DNA]</scope>
    <source>
        <strain evidence="2 3">ATCC 49844</strain>
    </source>
</reference>
<accession>A0ABS8ZVF9</accession>
<feature type="transmembrane region" description="Helical" evidence="1">
    <location>
        <begin position="42"/>
        <end position="60"/>
    </location>
</feature>
<comment type="caution">
    <text evidence="2">The sequence shown here is derived from an EMBL/GenBank/DDBJ whole genome shotgun (WGS) entry which is preliminary data.</text>
</comment>
<dbReference type="EMBL" id="JAJVCN010000005">
    <property type="protein sequence ID" value="MCE7011686.1"/>
    <property type="molecule type" value="Genomic_DNA"/>
</dbReference>
<evidence type="ECO:0000256" key="1">
    <source>
        <dbReference type="SAM" id="Phobius"/>
    </source>
</evidence>
<proteinExistence type="predicted"/>
<gene>
    <name evidence="2" type="ORF">LWC34_54075</name>
</gene>